<accession>A0A7C3FA12</accession>
<evidence type="ECO:0000256" key="1">
    <source>
        <dbReference type="ARBA" id="ARBA00006962"/>
    </source>
</evidence>
<comment type="similarity">
    <text evidence="1">Belongs to the glycosyltransferase 28 family.</text>
</comment>
<protein>
    <recommendedName>
        <fullName evidence="2">Glycosyl transferase family 28 C-terminal domain-containing protein</fullName>
    </recommendedName>
</protein>
<comment type="caution">
    <text evidence="3">The sequence shown here is derived from an EMBL/GenBank/DDBJ whole genome shotgun (WGS) entry which is preliminary data.</text>
</comment>
<dbReference type="Pfam" id="PF04101">
    <property type="entry name" value="Glyco_tran_28_C"/>
    <property type="match status" value="1"/>
</dbReference>
<feature type="domain" description="Glycosyl transferase family 28 C-terminal" evidence="2">
    <location>
        <begin position="249"/>
        <end position="376"/>
    </location>
</feature>
<dbReference type="GO" id="GO:0016758">
    <property type="term" value="F:hexosyltransferase activity"/>
    <property type="evidence" value="ECO:0007669"/>
    <property type="project" value="InterPro"/>
</dbReference>
<dbReference type="EMBL" id="DSTX01000002">
    <property type="protein sequence ID" value="HFK20147.1"/>
    <property type="molecule type" value="Genomic_DNA"/>
</dbReference>
<dbReference type="SUPFAM" id="SSF53756">
    <property type="entry name" value="UDP-Glycosyltransferase/glycogen phosphorylase"/>
    <property type="match status" value="1"/>
</dbReference>
<proteinExistence type="inferred from homology"/>
<name>A0A7C3FA12_9CREN</name>
<evidence type="ECO:0000259" key="2">
    <source>
        <dbReference type="Pfam" id="PF04101"/>
    </source>
</evidence>
<dbReference type="Gene3D" id="3.40.50.2000">
    <property type="entry name" value="Glycogen Phosphorylase B"/>
    <property type="match status" value="2"/>
</dbReference>
<dbReference type="PANTHER" id="PTHR21015:SF22">
    <property type="entry name" value="GLYCOSYLTRANSFERASE"/>
    <property type="match status" value="1"/>
</dbReference>
<organism evidence="3">
    <name type="scientific">Candidatus Methanomethylicus mesodigestus</name>
    <dbReference type="NCBI Taxonomy" id="1867258"/>
    <lineage>
        <taxon>Archaea</taxon>
        <taxon>Thermoproteota</taxon>
        <taxon>Methanosuratincolia</taxon>
        <taxon>Candidatus Methanomethylicales</taxon>
        <taxon>Candidatus Methanomethylicaceae</taxon>
        <taxon>Candidatus Methanomethylicus</taxon>
    </lineage>
</organism>
<dbReference type="Pfam" id="PF13528">
    <property type="entry name" value="Glyco_trans_1_3"/>
    <property type="match status" value="1"/>
</dbReference>
<dbReference type="InterPro" id="IPR007235">
    <property type="entry name" value="Glyco_trans_28_C"/>
</dbReference>
<dbReference type="PANTHER" id="PTHR21015">
    <property type="entry name" value="UDP-N-ACETYLGLUCOSAMINE--N-ACETYLMURAMYL-(PENTAPEPTIDE) PYROPHOSPHORYL-UNDECAPRENOL N-ACETYLGLUCOSAMINE TRANSFERASE 1"/>
    <property type="match status" value="1"/>
</dbReference>
<evidence type="ECO:0000313" key="3">
    <source>
        <dbReference type="EMBL" id="HFK20147.1"/>
    </source>
</evidence>
<reference evidence="3" key="1">
    <citation type="journal article" date="2020" name="mSystems">
        <title>Genome- and Community-Level Interaction Insights into Carbon Utilization and Element Cycling Functions of Hydrothermarchaeota in Hydrothermal Sediment.</title>
        <authorList>
            <person name="Zhou Z."/>
            <person name="Liu Y."/>
            <person name="Xu W."/>
            <person name="Pan J."/>
            <person name="Luo Z.H."/>
            <person name="Li M."/>
        </authorList>
    </citation>
    <scope>NUCLEOTIDE SEQUENCE [LARGE SCALE GENOMIC DNA]</scope>
    <source>
        <strain evidence="3">SpSt-468</strain>
    </source>
</reference>
<gene>
    <name evidence="3" type="ORF">ENS19_02600</name>
</gene>
<sequence>MRIYFAPCGIALGHAGRCIPVAKTFRERGHEVYFSTYGEAVQFVKKTGFQVGEAPPIKLFEREDGSFDLRRTLSRGPRSLYNFTLQVGAELDLIEHFKPDLVISDSRLSTILASRMRRIIPVLILHQLRIMIPHKKPITDQVRKEVKSHVERLGMEVLGRLWKLSKVIIVPDFPPPYTIAKENVVPSYQYINKLRLVGPIIPKYPRDLPPTDEIRKSLGIDDRPLIFAAISGTLAEKRMIVSKLVEIFKEFPDSYNVVVTRGLSGVSAGCNNNYQNKRLKVFNWVDDRYKYLKACDLLITRGGHNTVSEAMYYGKPMIVIPTIAHSEHQGIADAVVKMRLGSKIQQEELSKEVLLDAVRSIIDSSYYFYNVKRAQQFSGRFNAVETIYDIVSEILKIPYKTY</sequence>
<dbReference type="AlphaFoldDB" id="A0A7C3FA12"/>